<dbReference type="AlphaFoldDB" id="A0A1F6U3M0"/>
<dbReference type="EMBL" id="MFTC01000030">
    <property type="protein sequence ID" value="OGI51899.1"/>
    <property type="molecule type" value="Genomic_DNA"/>
</dbReference>
<reference evidence="1 2" key="1">
    <citation type="journal article" date="2016" name="Nat. Commun.">
        <title>Thousands of microbial genomes shed light on interconnected biogeochemical processes in an aquifer system.</title>
        <authorList>
            <person name="Anantharaman K."/>
            <person name="Brown C.T."/>
            <person name="Hug L.A."/>
            <person name="Sharon I."/>
            <person name="Castelle C.J."/>
            <person name="Probst A.J."/>
            <person name="Thomas B.C."/>
            <person name="Singh A."/>
            <person name="Wilkins M.J."/>
            <person name="Karaoz U."/>
            <person name="Brodie E.L."/>
            <person name="Williams K.H."/>
            <person name="Hubbard S.S."/>
            <person name="Banfield J.F."/>
        </authorList>
    </citation>
    <scope>NUCLEOTIDE SEQUENCE [LARGE SCALE GENOMIC DNA]</scope>
</reference>
<organism evidence="1 2">
    <name type="scientific">Candidatus Muproteobacteria bacterium RIFCSPLOWO2_01_FULL_60_18</name>
    <dbReference type="NCBI Taxonomy" id="1817768"/>
    <lineage>
        <taxon>Bacteria</taxon>
        <taxon>Pseudomonadati</taxon>
        <taxon>Pseudomonadota</taxon>
        <taxon>Candidatus Muproteobacteria</taxon>
    </lineage>
</organism>
<accession>A0A1F6U3M0</accession>
<sequence length="122" mass="13159">MGLLAFGEKLAQGSRTEAGLGGKLYYASVSNEDVLALGLGGQFRFFPNDGLIGVSGYLFYAPDVVTAMDGKKFWEAGARVEFEIVKKTANIYLGYRKVQADLDNNARVTVDSGTHAGVRIVF</sequence>
<evidence type="ECO:0008006" key="3">
    <source>
        <dbReference type="Google" id="ProtNLM"/>
    </source>
</evidence>
<comment type="caution">
    <text evidence="1">The sequence shown here is derived from an EMBL/GenBank/DDBJ whole genome shotgun (WGS) entry which is preliminary data.</text>
</comment>
<evidence type="ECO:0000313" key="2">
    <source>
        <dbReference type="Proteomes" id="UP000179037"/>
    </source>
</evidence>
<dbReference type="STRING" id="1817768.A3A87_00525"/>
<gene>
    <name evidence="1" type="ORF">A3A87_00525</name>
</gene>
<dbReference type="Pfam" id="PF07437">
    <property type="entry name" value="YfaZ"/>
    <property type="match status" value="1"/>
</dbReference>
<protein>
    <recommendedName>
        <fullName evidence="3">Outer membrane protein beta-barrel domain-containing protein</fullName>
    </recommendedName>
</protein>
<proteinExistence type="predicted"/>
<dbReference type="InterPro" id="IPR009998">
    <property type="entry name" value="YfaZ"/>
</dbReference>
<evidence type="ECO:0000313" key="1">
    <source>
        <dbReference type="EMBL" id="OGI51899.1"/>
    </source>
</evidence>
<name>A0A1F6U3M0_9PROT</name>
<dbReference type="Proteomes" id="UP000179037">
    <property type="component" value="Unassembled WGS sequence"/>
</dbReference>